<protein>
    <recommendedName>
        <fullName evidence="5">Protein kinase domain-containing protein</fullName>
    </recommendedName>
</protein>
<dbReference type="Proteomes" id="UP000504636">
    <property type="component" value="Unplaced"/>
</dbReference>
<dbReference type="Pfam" id="PF13374">
    <property type="entry name" value="TPR_10"/>
    <property type="match status" value="1"/>
</dbReference>
<dbReference type="GO" id="GO:0004672">
    <property type="term" value="F:protein kinase activity"/>
    <property type="evidence" value="ECO:0007669"/>
    <property type="project" value="InterPro"/>
</dbReference>
<dbReference type="Gene3D" id="1.10.510.10">
    <property type="entry name" value="Transferase(Phosphotransferase) domain 1"/>
    <property type="match status" value="1"/>
</dbReference>
<keyword evidence="1 3" id="KW-0547">Nucleotide-binding</keyword>
<dbReference type="Pfam" id="PF13424">
    <property type="entry name" value="TPR_12"/>
    <property type="match status" value="2"/>
</dbReference>
<feature type="binding site" evidence="3">
    <location>
        <position position="143"/>
    </location>
    <ligand>
        <name>ATP</name>
        <dbReference type="ChEBI" id="CHEBI:30616"/>
    </ligand>
</feature>
<proteinExistence type="predicted"/>
<dbReference type="PANTHER" id="PTHR46082">
    <property type="entry name" value="ATP/GTP-BINDING PROTEIN-RELATED"/>
    <property type="match status" value="1"/>
</dbReference>
<dbReference type="RefSeq" id="XP_033576462.1">
    <property type="nucleotide sequence ID" value="XM_033728078.1"/>
</dbReference>
<dbReference type="InterPro" id="IPR019734">
    <property type="entry name" value="TPR_rpt"/>
</dbReference>
<evidence type="ECO:0000256" key="2">
    <source>
        <dbReference type="ARBA" id="ARBA00022840"/>
    </source>
</evidence>
<sequence>MTQERDDAASSFAGAKINFSVGSFDSTGEKCGGLGCHRGEADRVLPERIKELGARLSSVPSNVPTNNIHAILTSYYDSVVSTSSSDELDLLDLLAVVQHWRVNILPVQWNEDEDIGSGGTAGITQGVNARDSSSSTQLDFAFKRVHREHLEGNDERADLQTLFSEVLVLGHPVIRHHPNILELEGICFEDVNNNAWPVLIFKKASHQDMRNFMIIRSQEYMGASERLKLCGDIANAILLMHACNVIHGDIKPENVLIFDDGGENFTAKVSDFGYSSLRTSNEGQINLPESWPWTAPEILIENTTTFACAKSADIFSFGMLCVWILFVGSTSTQAMETKRPQETNASLDYILSGLKKDSQLLDYAKTQIDQMSGISDDRKASLYQFFASSLSKNVDERDLNEKVVKSAFGCDCATDVLMSQFGQSATPPGKPLFQLTSSYRQFKNSRPSLKECVVSCFKNRAGNSIDDTIRNISAFQLAFCYNVGFGVPSDPVESTSWLRRCDKGVQDLEDMLRMTNDDESRRYGNVKVHASMFGDGGEKSRNKGKGKLVTGKENTVEEHASLQHGPDASAMGTAVGWIFSNFGVKNTKEIKFLDVTNAGYEDNGRAELLKRCREEFRWDKPDSEYETVTIEVAFHEDDVGKNRPVDGGIADDTLQNQEYEEKAQLERVETKIKVLGEDHPDALESMETLGRLYWNNENRWAEAKQLVIRVMEILIGTLGVNHPDTLEAMERAATMHMFFERWEEEEDLRLRIMEIRLRLFGIRNGNTLDCLECLVRLFLKTQRLTEAEELQEQVVEARMVAPGVTDAKGLKSMELMVEILMADEKWEKAERYQQWIVHARRHTVGDKNVDTLESIEVLVAIYVLRGQRYKEAEELQDLAASAYAQIHGSDHPATLMSQEKLASIYALDQQYEKAEDIYRQIVDVRTRRSGCIEKDDLQAMQFLALLYKMQQRNSDLEDIQRMIVEARKHNFGQEDSSTLAAKNDLASTCMRLQQWDIAQTLYEDVLESRKKILGSSNEETLKSMNDLAMACNAAGSFEKAEVLLSDVLEKARESVGSKHSITARAVYNLAETYKYLGNWEKAEELLSTERSAAGHLGFIDDANDLDDEYFKTCRTLEDLNEVIPVLEEGAMTIPEGHPARAMKLHELSELYQRKFHAYYEPADLDTAQNWAEQAVDAAFGNNAFQSLLLKALGKIWWEKFKMTSQEEHMNRAVDEAEKAVYIAENTNPNRAILLANLAKMLVRRYERTRDEDDLDAAFVWAEQANISTAESHPESHPDRAITSHRLSNTYWHRFNSLGNLDDLKEAVKYEEEALETLRDNDCKRPLRLYSFAKMLKTRYERTEDIEHLEQSLIWYEQAVESVPRTGKEAFTRCVWLGDLIRLFEKRFELTGNLDDLDQSIDRANEAADIASDDTLELPLGSILTNLAGQYYQRFTCTPDADLKDFENAVQLADRAVEATPEDHKDWAYALHNQQFLYDSYNQLVSAVVAAMGQDQGEDEENEDEEGGNGERENGERENEG</sequence>
<dbReference type="InterPro" id="IPR011990">
    <property type="entry name" value="TPR-like_helical_dom_sf"/>
</dbReference>
<dbReference type="PROSITE" id="PS00108">
    <property type="entry name" value="PROTEIN_KINASE_ST"/>
    <property type="match status" value="1"/>
</dbReference>
<dbReference type="PROSITE" id="PS00107">
    <property type="entry name" value="PROTEIN_KINASE_ATP"/>
    <property type="match status" value="1"/>
</dbReference>
<dbReference type="PROSITE" id="PS50011">
    <property type="entry name" value="PROTEIN_KINASE_DOM"/>
    <property type="match status" value="1"/>
</dbReference>
<dbReference type="CDD" id="cd00180">
    <property type="entry name" value="PKc"/>
    <property type="match status" value="1"/>
</dbReference>
<dbReference type="SUPFAM" id="SSF81901">
    <property type="entry name" value="HCP-like"/>
    <property type="match status" value="1"/>
</dbReference>
<feature type="compositionally biased region" description="Acidic residues" evidence="4">
    <location>
        <begin position="1495"/>
        <end position="1507"/>
    </location>
</feature>
<feature type="domain" description="Protein kinase" evidence="5">
    <location>
        <begin position="109"/>
        <end position="409"/>
    </location>
</feature>
<evidence type="ECO:0000256" key="3">
    <source>
        <dbReference type="PROSITE-ProRule" id="PRU10141"/>
    </source>
</evidence>
<gene>
    <name evidence="6 8" type="ORF">BDZ99DRAFT_571301</name>
</gene>
<evidence type="ECO:0000313" key="7">
    <source>
        <dbReference type="Proteomes" id="UP000504636"/>
    </source>
</evidence>
<dbReference type="Gene3D" id="1.25.40.10">
    <property type="entry name" value="Tetratricopeptide repeat domain"/>
    <property type="match status" value="5"/>
</dbReference>
<feature type="region of interest" description="Disordered" evidence="4">
    <location>
        <begin position="1491"/>
        <end position="1520"/>
    </location>
</feature>
<dbReference type="Pfam" id="PF00069">
    <property type="entry name" value="Pkinase"/>
    <property type="match status" value="1"/>
</dbReference>
<evidence type="ECO:0000259" key="5">
    <source>
        <dbReference type="PROSITE" id="PS50011"/>
    </source>
</evidence>
<accession>A0A6A6YLT5</accession>
<dbReference type="InterPro" id="IPR008271">
    <property type="entry name" value="Ser/Thr_kinase_AS"/>
</dbReference>
<evidence type="ECO:0000313" key="6">
    <source>
        <dbReference type="EMBL" id="KAF2809498.1"/>
    </source>
</evidence>
<evidence type="ECO:0000256" key="4">
    <source>
        <dbReference type="SAM" id="MobiDB-lite"/>
    </source>
</evidence>
<dbReference type="OrthoDB" id="626167at2759"/>
<dbReference type="SUPFAM" id="SSF48452">
    <property type="entry name" value="TPR-like"/>
    <property type="match status" value="3"/>
</dbReference>
<dbReference type="InterPro" id="IPR011009">
    <property type="entry name" value="Kinase-like_dom_sf"/>
</dbReference>
<dbReference type="InterPro" id="IPR000719">
    <property type="entry name" value="Prot_kinase_dom"/>
</dbReference>
<reference evidence="8" key="3">
    <citation type="submission" date="2025-04" db="UniProtKB">
        <authorList>
            <consortium name="RefSeq"/>
        </authorList>
    </citation>
    <scope>IDENTIFICATION</scope>
    <source>
        <strain evidence="8">CBS 304.34</strain>
    </source>
</reference>
<dbReference type="InterPro" id="IPR053137">
    <property type="entry name" value="NLR-like"/>
</dbReference>
<dbReference type="GeneID" id="54468971"/>
<dbReference type="SMART" id="SM00220">
    <property type="entry name" value="S_TKc"/>
    <property type="match status" value="1"/>
</dbReference>
<dbReference type="EMBL" id="MU003701">
    <property type="protein sequence ID" value="KAF2809498.1"/>
    <property type="molecule type" value="Genomic_DNA"/>
</dbReference>
<dbReference type="PANTHER" id="PTHR46082:SF11">
    <property type="entry name" value="AAA+ ATPASE DOMAIN-CONTAINING PROTEIN-RELATED"/>
    <property type="match status" value="1"/>
</dbReference>
<keyword evidence="2 3" id="KW-0067">ATP-binding</keyword>
<dbReference type="SMART" id="SM00028">
    <property type="entry name" value="TPR"/>
    <property type="match status" value="5"/>
</dbReference>
<name>A0A6A6YLT5_9PEZI</name>
<reference evidence="8" key="2">
    <citation type="submission" date="2020-04" db="EMBL/GenBank/DDBJ databases">
        <authorList>
            <consortium name="NCBI Genome Project"/>
        </authorList>
    </citation>
    <scope>NUCLEOTIDE SEQUENCE</scope>
    <source>
        <strain evidence="8">CBS 304.34</strain>
    </source>
</reference>
<dbReference type="GO" id="GO:0005524">
    <property type="term" value="F:ATP binding"/>
    <property type="evidence" value="ECO:0007669"/>
    <property type="project" value="UniProtKB-UniRule"/>
</dbReference>
<reference evidence="6 8" key="1">
    <citation type="journal article" date="2020" name="Stud. Mycol.">
        <title>101 Dothideomycetes genomes: a test case for predicting lifestyles and emergence of pathogens.</title>
        <authorList>
            <person name="Haridas S."/>
            <person name="Albert R."/>
            <person name="Binder M."/>
            <person name="Bloem J."/>
            <person name="Labutti K."/>
            <person name="Salamov A."/>
            <person name="Andreopoulos B."/>
            <person name="Baker S."/>
            <person name="Barry K."/>
            <person name="Bills G."/>
            <person name="Bluhm B."/>
            <person name="Cannon C."/>
            <person name="Castanera R."/>
            <person name="Culley D."/>
            <person name="Daum C."/>
            <person name="Ezra D."/>
            <person name="Gonzalez J."/>
            <person name="Henrissat B."/>
            <person name="Kuo A."/>
            <person name="Liang C."/>
            <person name="Lipzen A."/>
            <person name="Lutzoni F."/>
            <person name="Magnuson J."/>
            <person name="Mondo S."/>
            <person name="Nolan M."/>
            <person name="Ohm R."/>
            <person name="Pangilinan J."/>
            <person name="Park H.-J."/>
            <person name="Ramirez L."/>
            <person name="Alfaro M."/>
            <person name="Sun H."/>
            <person name="Tritt A."/>
            <person name="Yoshinaga Y."/>
            <person name="Zwiers L.-H."/>
            <person name="Turgeon B."/>
            <person name="Goodwin S."/>
            <person name="Spatafora J."/>
            <person name="Crous P."/>
            <person name="Grigoriev I."/>
        </authorList>
    </citation>
    <scope>NUCLEOTIDE SEQUENCE</scope>
    <source>
        <strain evidence="6 8">CBS 304.34</strain>
    </source>
</reference>
<dbReference type="SUPFAM" id="SSF56112">
    <property type="entry name" value="Protein kinase-like (PK-like)"/>
    <property type="match status" value="1"/>
</dbReference>
<feature type="compositionally biased region" description="Basic and acidic residues" evidence="4">
    <location>
        <begin position="1508"/>
        <end position="1520"/>
    </location>
</feature>
<evidence type="ECO:0000256" key="1">
    <source>
        <dbReference type="ARBA" id="ARBA00022741"/>
    </source>
</evidence>
<evidence type="ECO:0000313" key="8">
    <source>
        <dbReference type="RefSeq" id="XP_033576462.1"/>
    </source>
</evidence>
<keyword evidence="7" id="KW-1185">Reference proteome</keyword>
<dbReference type="InterPro" id="IPR017441">
    <property type="entry name" value="Protein_kinase_ATP_BS"/>
</dbReference>
<organism evidence="6">
    <name type="scientific">Mytilinidion resinicola</name>
    <dbReference type="NCBI Taxonomy" id="574789"/>
    <lineage>
        <taxon>Eukaryota</taxon>
        <taxon>Fungi</taxon>
        <taxon>Dikarya</taxon>
        <taxon>Ascomycota</taxon>
        <taxon>Pezizomycotina</taxon>
        <taxon>Dothideomycetes</taxon>
        <taxon>Pleosporomycetidae</taxon>
        <taxon>Mytilinidiales</taxon>
        <taxon>Mytilinidiaceae</taxon>
        <taxon>Mytilinidion</taxon>
    </lineage>
</organism>